<protein>
    <submittedName>
        <fullName evidence="1">Putative baseplate assembly protein</fullName>
    </submittedName>
</protein>
<sequence>MTTQQYLCKNPRHIAALRAAALETPPRWFNGIEYLEVMHGEPRLVLHFVHDLSQAPAAPLAAANVEVRGGQRVRDPRVLNVAASGRTLQVELDGTGDFSRYTLRLVASAGSDAPPDGIDPALAQIAFGFKVDCPSDFDCRAAGSCAPEIPHMPDIDYLARDYQSFRRLVLDRLSVLMPGWRERNPADLLVTLSEALAYRADEIAYFQDAVATEAYLGTARQRVSVKRHARLLDYAVHEGCNARAWVAFEVDATADGQQLAACDAATGLDGTLLLTQAAGAGRRLQSRAQARDLVRSGAQPFELLTPLTLYSAHNDLRFYTWSDEACCLPRGATRAFLCDDTAHRLRLRAGDLLLLEARAGTTNGLAQDADPLQRHVVRLTRVDPEAGADRTPAPTLRRDPVTGQPLVEVQWAAGDALPFDLCLSKVIGGTLVQDMAGACANIALADHGMSPEHSQPLLPVPGGRVPRMRPADGSLLPATRQGLVRDALGQLTLVDAAAPATAALWHAPADTREAMQVTSDGDGRAWSARRDLLGSDAQAADFVVETGDGGGVLLRFGDGVNGRRPGALERLSLRMREGNGSAGNVGAGTIAHVLCGFDGITRVRNPLAASGGAAPLALARARMDAPQAFRRQERAVTPEDYAAVAMRDPRVQRAVATRRWTGSWHTMFVTVDRRGGEGVDPAFEDSINAFIDRFRLAGHDVEIDAPAYVALDIALHVCARPGYFAADVERRLLQRFGTAPGGFFDPDRYSFGEPVYLSAVVAAAMAVPGVAFVKPLRFRRLGHADAGEIDAGRITMARLEIARLDNDPNAPQNGKIAFQVHAMGDTP</sequence>
<proteinExistence type="predicted"/>
<reference evidence="1 2" key="1">
    <citation type="submission" date="2018-09" db="EMBL/GenBank/DDBJ databases">
        <title>Genome comparison of Alicycliphilus sp. BQ1, a polyurethanolytic bacterium, with its closest phylogenetic relatives Alicycliphilus denitrificans BC and K601, unable to attack polyurethane.</title>
        <authorList>
            <person name="Loza-Tavera H."/>
            <person name="Lozano L."/>
            <person name="Cevallos M."/>
            <person name="Maya-Lucas O."/>
            <person name="Garcia-Mena J."/>
            <person name="Hernandez J."/>
        </authorList>
    </citation>
    <scope>NUCLEOTIDE SEQUENCE [LARGE SCALE GENOMIC DNA]</scope>
    <source>
        <strain evidence="1 2">BQ1</strain>
    </source>
</reference>
<comment type="caution">
    <text evidence="1">The sequence shown here is derived from an EMBL/GenBank/DDBJ whole genome shotgun (WGS) entry which is preliminary data.</text>
</comment>
<accession>A0A420KFH3</accession>
<dbReference type="EMBL" id="NKDB02000001">
    <property type="protein sequence ID" value="RKJ98692.1"/>
    <property type="molecule type" value="Genomic_DNA"/>
</dbReference>
<organism evidence="1 2">
    <name type="scientific">Alicycliphilus denitrificans</name>
    <dbReference type="NCBI Taxonomy" id="179636"/>
    <lineage>
        <taxon>Bacteria</taxon>
        <taxon>Pseudomonadati</taxon>
        <taxon>Pseudomonadota</taxon>
        <taxon>Betaproteobacteria</taxon>
        <taxon>Burkholderiales</taxon>
        <taxon>Comamonadaceae</taxon>
        <taxon>Alicycliphilus</taxon>
    </lineage>
</organism>
<dbReference type="NCBIfam" id="TIGR02243">
    <property type="entry name" value="putative baseplate assembly protein"/>
    <property type="match status" value="1"/>
</dbReference>
<evidence type="ECO:0000313" key="1">
    <source>
        <dbReference type="EMBL" id="RKJ98692.1"/>
    </source>
</evidence>
<gene>
    <name evidence="1" type="ORF">CE154_002715</name>
</gene>
<dbReference type="InterPro" id="IPR011749">
    <property type="entry name" value="CHP02243"/>
</dbReference>
<dbReference type="Proteomes" id="UP000216225">
    <property type="component" value="Unassembled WGS sequence"/>
</dbReference>
<evidence type="ECO:0000313" key="2">
    <source>
        <dbReference type="Proteomes" id="UP000216225"/>
    </source>
</evidence>
<dbReference type="AlphaFoldDB" id="A0A420KFH3"/>
<name>A0A420KFH3_9BURK</name>
<dbReference type="RefSeq" id="WP_094434942.1">
    <property type="nucleotide sequence ID" value="NZ_NKDB02000001.1"/>
</dbReference>